<accession>A0A3D9HX41</accession>
<name>A0A3D9HX41_9PROT</name>
<feature type="signal peptide" evidence="1">
    <location>
        <begin position="1"/>
        <end position="25"/>
    </location>
</feature>
<proteinExistence type="predicted"/>
<protein>
    <recommendedName>
        <fullName evidence="4">LTXXQ motif family protein</fullName>
    </recommendedName>
</protein>
<organism evidence="2 3">
    <name type="scientific">Aestuariispira insulae</name>
    <dbReference type="NCBI Taxonomy" id="1461337"/>
    <lineage>
        <taxon>Bacteria</taxon>
        <taxon>Pseudomonadati</taxon>
        <taxon>Pseudomonadota</taxon>
        <taxon>Alphaproteobacteria</taxon>
        <taxon>Rhodospirillales</taxon>
        <taxon>Kiloniellaceae</taxon>
        <taxon>Aestuariispira</taxon>
    </lineage>
</organism>
<keyword evidence="3" id="KW-1185">Reference proteome</keyword>
<reference evidence="2 3" key="1">
    <citation type="submission" date="2018-07" db="EMBL/GenBank/DDBJ databases">
        <title>Genomic Encyclopedia of Type Strains, Phase III (KMG-III): the genomes of soil and plant-associated and newly described type strains.</title>
        <authorList>
            <person name="Whitman W."/>
        </authorList>
    </citation>
    <scope>NUCLEOTIDE SEQUENCE [LARGE SCALE GENOMIC DNA]</scope>
    <source>
        <strain evidence="2 3">CECT 8488</strain>
    </source>
</reference>
<dbReference type="EMBL" id="QRDW01000001">
    <property type="protein sequence ID" value="RED53985.1"/>
    <property type="molecule type" value="Genomic_DNA"/>
</dbReference>
<evidence type="ECO:0000313" key="3">
    <source>
        <dbReference type="Proteomes" id="UP000256845"/>
    </source>
</evidence>
<dbReference type="RefSeq" id="WP_115935080.1">
    <property type="nucleotide sequence ID" value="NZ_QRDW01000001.1"/>
</dbReference>
<sequence>MLLRAVRSFALSCAVLPILLSQAGAEDQDVLKIFDRFVTAEIVATRCGQMNEETVQKYQANFMALMPAVYKQLAEMREDLDKKQRQAIIEARRQMLRQNVTANIQDMGCDHETIQKILALYKVHAEWNASGDGA</sequence>
<keyword evidence="1" id="KW-0732">Signal</keyword>
<gene>
    <name evidence="2" type="ORF">DFP90_101784</name>
</gene>
<evidence type="ECO:0000256" key="1">
    <source>
        <dbReference type="SAM" id="SignalP"/>
    </source>
</evidence>
<comment type="caution">
    <text evidence="2">The sequence shown here is derived from an EMBL/GenBank/DDBJ whole genome shotgun (WGS) entry which is preliminary data.</text>
</comment>
<evidence type="ECO:0008006" key="4">
    <source>
        <dbReference type="Google" id="ProtNLM"/>
    </source>
</evidence>
<dbReference type="AlphaFoldDB" id="A0A3D9HX41"/>
<feature type="chain" id="PRO_5017665600" description="LTXXQ motif family protein" evidence="1">
    <location>
        <begin position="26"/>
        <end position="134"/>
    </location>
</feature>
<evidence type="ECO:0000313" key="2">
    <source>
        <dbReference type="EMBL" id="RED53985.1"/>
    </source>
</evidence>
<dbReference type="Proteomes" id="UP000256845">
    <property type="component" value="Unassembled WGS sequence"/>
</dbReference>